<dbReference type="SUPFAM" id="SSF53850">
    <property type="entry name" value="Periplasmic binding protein-like II"/>
    <property type="match status" value="1"/>
</dbReference>
<dbReference type="PANTHER" id="PTHR30006">
    <property type="entry name" value="THIAMINE-BINDING PERIPLASMIC PROTEIN-RELATED"/>
    <property type="match status" value="1"/>
</dbReference>
<accession>X1D1N3</accession>
<dbReference type="Gene3D" id="3.40.190.10">
    <property type="entry name" value="Periplasmic binding protein-like II"/>
    <property type="match status" value="2"/>
</dbReference>
<proteinExistence type="predicted"/>
<gene>
    <name evidence="2" type="ORF">S01H4_41822</name>
</gene>
<evidence type="ECO:0008006" key="3">
    <source>
        <dbReference type="Google" id="ProtNLM"/>
    </source>
</evidence>
<name>X1D1N3_9ZZZZ</name>
<dbReference type="GO" id="GO:0030975">
    <property type="term" value="F:thiamine binding"/>
    <property type="evidence" value="ECO:0007669"/>
    <property type="project" value="InterPro"/>
</dbReference>
<dbReference type="InterPro" id="IPR005948">
    <property type="entry name" value="ThiB-like"/>
</dbReference>
<evidence type="ECO:0000256" key="1">
    <source>
        <dbReference type="ARBA" id="ARBA00022729"/>
    </source>
</evidence>
<dbReference type="EMBL" id="BART01022903">
    <property type="protein sequence ID" value="GAH02165.1"/>
    <property type="molecule type" value="Genomic_DNA"/>
</dbReference>
<dbReference type="GO" id="GO:0030976">
    <property type="term" value="F:thiamine pyrophosphate binding"/>
    <property type="evidence" value="ECO:0007669"/>
    <property type="project" value="TreeGrafter"/>
</dbReference>
<organism evidence="2">
    <name type="scientific">marine sediment metagenome</name>
    <dbReference type="NCBI Taxonomy" id="412755"/>
    <lineage>
        <taxon>unclassified sequences</taxon>
        <taxon>metagenomes</taxon>
        <taxon>ecological metagenomes</taxon>
    </lineage>
</organism>
<dbReference type="NCBIfam" id="TIGR01254">
    <property type="entry name" value="sfuA"/>
    <property type="match status" value="1"/>
</dbReference>
<reference evidence="2" key="1">
    <citation type="journal article" date="2014" name="Front. Microbiol.">
        <title>High frequency of phylogenetically diverse reductive dehalogenase-homologous genes in deep subseafloor sedimentary metagenomes.</title>
        <authorList>
            <person name="Kawai M."/>
            <person name="Futagami T."/>
            <person name="Toyoda A."/>
            <person name="Takaki Y."/>
            <person name="Nishi S."/>
            <person name="Hori S."/>
            <person name="Arai W."/>
            <person name="Tsubouchi T."/>
            <person name="Morono Y."/>
            <person name="Uchiyama I."/>
            <person name="Ito T."/>
            <person name="Fujiyama A."/>
            <person name="Inagaki F."/>
            <person name="Takami H."/>
        </authorList>
    </citation>
    <scope>NUCLEOTIDE SEQUENCE</scope>
    <source>
        <strain evidence="2">Expedition CK06-06</strain>
    </source>
</reference>
<dbReference type="GO" id="GO:0030288">
    <property type="term" value="C:outer membrane-bounded periplasmic space"/>
    <property type="evidence" value="ECO:0007669"/>
    <property type="project" value="TreeGrafter"/>
</dbReference>
<comment type="caution">
    <text evidence="2">The sequence shown here is derived from an EMBL/GenBank/DDBJ whole genome shotgun (WGS) entry which is preliminary data.</text>
</comment>
<dbReference type="PANTHER" id="PTHR30006:SF2">
    <property type="entry name" value="ABC TRANSPORTER SUBSTRATE-BINDING PROTEIN"/>
    <property type="match status" value="1"/>
</dbReference>
<evidence type="ECO:0000313" key="2">
    <source>
        <dbReference type="EMBL" id="GAH02165.1"/>
    </source>
</evidence>
<dbReference type="AlphaFoldDB" id="X1D1N3"/>
<protein>
    <recommendedName>
        <fullName evidence="3">Thiamine ABC transporter substrate-binding protein</fullName>
    </recommendedName>
</protein>
<dbReference type="Pfam" id="PF13343">
    <property type="entry name" value="SBP_bac_6"/>
    <property type="match status" value="1"/>
</dbReference>
<keyword evidence="1" id="KW-0732">Signal</keyword>
<sequence>QWLFVCLFVLLLGIVSQGIAGENQPVVTLMTHDSFAVSKHLLETFEKQYGVTLKILKTGDAGLAVNQAILSKSNPLSDVFFGVDNTFMSRALTAGIFETYASPKLSKIPETLKLDPENRLLPVDFGDVCLNYDKNWFIDKKMLPPQTLEDLLKPEYKSLTVVQNPATSSPGLAFLLSTIGKYGEKGYLEFWRKLRANDVYVSTGWSDAYYGQFTRAKGGTRPIVVSYASSPSAEVYYSDKPLDEAPTAAVLGPAMAFRQIEFVGILKGTKQPDLARKLVDSC</sequence>
<dbReference type="CDD" id="cd13545">
    <property type="entry name" value="PBP2_TbpA"/>
    <property type="match status" value="1"/>
</dbReference>
<dbReference type="GO" id="GO:0015888">
    <property type="term" value="P:thiamine transport"/>
    <property type="evidence" value="ECO:0007669"/>
    <property type="project" value="InterPro"/>
</dbReference>
<feature type="non-terminal residue" evidence="2">
    <location>
        <position position="1"/>
    </location>
</feature>